<keyword evidence="4" id="KW-0732">Signal</keyword>
<organism evidence="7 8">
    <name type="scientific">Pseudooceanicola antarcticus</name>
    <dbReference type="NCBI Taxonomy" id="1247613"/>
    <lineage>
        <taxon>Bacteria</taxon>
        <taxon>Pseudomonadati</taxon>
        <taxon>Pseudomonadota</taxon>
        <taxon>Alphaproteobacteria</taxon>
        <taxon>Rhodobacterales</taxon>
        <taxon>Paracoccaceae</taxon>
        <taxon>Pseudooceanicola</taxon>
    </lineage>
</organism>
<reference evidence="6 9" key="2">
    <citation type="journal article" date="2018" name="Int. J. Syst. Evol. Microbiol.">
        <title>Pseudooceanicola lipolyticus sp. nov., a marine alphaproteobacterium, reclassification of Oceanicola flagellatus as Pseudooceanicola flagellatus comb. nov. and emended description of the genus Pseudooceanicola.</title>
        <authorList>
            <person name="Huang M.-M."/>
            <person name="Guo L.-L."/>
            <person name="Wu Y.-H."/>
            <person name="Lai Q.-L."/>
            <person name="Shao Z.-Z."/>
            <person name="Wang C.-S."/>
            <person name="Wu M."/>
            <person name="Xu X.-W."/>
        </authorList>
    </citation>
    <scope>NUCLEOTIDE SEQUENCE [LARGE SCALE GENOMIC DNA]</scope>
    <source>
        <strain evidence="6 9">Ar-45</strain>
    </source>
</reference>
<feature type="signal peptide" evidence="4">
    <location>
        <begin position="1"/>
        <end position="40"/>
    </location>
</feature>
<dbReference type="InterPro" id="IPR039910">
    <property type="entry name" value="D15-like"/>
</dbReference>
<sequence>MTKALRPGQNLLPRLRSSARFLGCALLCLPLALPSLPLAAAEVSLSAGDGELAKALRGASLSVQAEADGIEDAQELIAAAQADYRRLLAALYERGYFSGAISIRIDGREASRVSALDRDAQVGRIEIEVTPGPRFSFGEARVAPVPEGTVLPEGFATGQPAGTIVMRQAAEAGRTAWAEQGHAKARISSQQITANHGTEKVDAAFAISPGPRLTFGTVTLSEAATQSAVRPERIRQIAGIPEGEVYSPTEIARAETRLRQAGAFASAVVTEAEEIGPGDTLPTRIEVQDAKPRRLGAGAEYSTTDGLTLSGYWLHRNLRGGAERLRFDAEIAGLGGGTGGIDYALSTSYTYPAFRNPDRSLVFGLNLAREDEPNYISDIAEVNVGVDRYITETLSADYDLGLRISQTEDASGTRDFTHLTLSTGLTWDNRDDGTNPTDGAYAEVELMPFAGLSGTASGLRASADLRGYRGFADDRFVLAGRLQLGMLAGPSIAETPADWLFWSGGGDSVRGQGYQSLGVGSGPTATGGRGFAAISTELRARIGESWGAAAFVDYGYVSADPDLSGGEWQGGAGLGIRYYTSIGPIRADIAVPVTGATDSVSVYVGIGQSF</sequence>
<reference evidence="7 8" key="1">
    <citation type="submission" date="2017-09" db="EMBL/GenBank/DDBJ databases">
        <authorList>
            <person name="Ehlers B."/>
            <person name="Leendertz F.H."/>
        </authorList>
    </citation>
    <scope>NUCLEOTIDE SEQUENCE [LARGE SCALE GENOMIC DNA]</scope>
    <source>
        <strain evidence="7 8">CGMCC 1.12662</strain>
    </source>
</reference>
<dbReference type="Pfam" id="PF01103">
    <property type="entry name" value="Omp85"/>
    <property type="match status" value="1"/>
</dbReference>
<dbReference type="Gene3D" id="3.10.20.310">
    <property type="entry name" value="membrane protein fhac"/>
    <property type="match status" value="1"/>
</dbReference>
<evidence type="ECO:0000313" key="8">
    <source>
        <dbReference type="Proteomes" id="UP000231655"/>
    </source>
</evidence>
<keyword evidence="2" id="KW-1134">Transmembrane beta strand</keyword>
<dbReference type="InterPro" id="IPR000184">
    <property type="entry name" value="Bac_surfAg_D15"/>
</dbReference>
<accession>A0A285IL24</accession>
<dbReference type="GO" id="GO:0019867">
    <property type="term" value="C:outer membrane"/>
    <property type="evidence" value="ECO:0007669"/>
    <property type="project" value="InterPro"/>
</dbReference>
<evidence type="ECO:0000256" key="1">
    <source>
        <dbReference type="ARBA" id="ARBA00004370"/>
    </source>
</evidence>
<gene>
    <name evidence="6" type="ORF">CVM39_09175</name>
    <name evidence="7" type="ORF">SAMN06297129_1535</name>
</gene>
<dbReference type="Proteomes" id="UP000231655">
    <property type="component" value="Unassembled WGS sequence"/>
</dbReference>
<dbReference type="Proteomes" id="UP000231702">
    <property type="component" value="Unassembled WGS sequence"/>
</dbReference>
<evidence type="ECO:0000256" key="3">
    <source>
        <dbReference type="ARBA" id="ARBA00023136"/>
    </source>
</evidence>
<comment type="subcellular location">
    <subcellularLocation>
        <location evidence="1">Membrane</location>
    </subcellularLocation>
</comment>
<dbReference type="PANTHER" id="PTHR12815:SF42">
    <property type="entry name" value="BACTERIAL SURFACE ANTIGEN (D15) DOMAIN-CONTAINING PROTEIN"/>
    <property type="match status" value="1"/>
</dbReference>
<evidence type="ECO:0000256" key="4">
    <source>
        <dbReference type="SAM" id="SignalP"/>
    </source>
</evidence>
<name>A0A285IL24_9RHOB</name>
<keyword evidence="9" id="KW-1185">Reference proteome</keyword>
<dbReference type="EMBL" id="OBEA01000002">
    <property type="protein sequence ID" value="SNY48672.1"/>
    <property type="molecule type" value="Genomic_DNA"/>
</dbReference>
<proteinExistence type="predicted"/>
<dbReference type="OrthoDB" id="9769707at2"/>
<dbReference type="PANTHER" id="PTHR12815">
    <property type="entry name" value="SORTING AND ASSEMBLY MACHINERY SAMM50 PROTEIN FAMILY MEMBER"/>
    <property type="match status" value="1"/>
</dbReference>
<keyword evidence="3" id="KW-0472">Membrane</keyword>
<dbReference type="RefSeq" id="WP_097145265.1">
    <property type="nucleotide sequence ID" value="NZ_OBEA01000002.1"/>
</dbReference>
<evidence type="ECO:0000256" key="2">
    <source>
        <dbReference type="ARBA" id="ARBA00022452"/>
    </source>
</evidence>
<feature type="domain" description="Bacterial surface antigen (D15)" evidence="5">
    <location>
        <begin position="317"/>
        <end position="610"/>
    </location>
</feature>
<evidence type="ECO:0000313" key="7">
    <source>
        <dbReference type="EMBL" id="SNY48672.1"/>
    </source>
</evidence>
<dbReference type="AlphaFoldDB" id="A0A285IL24"/>
<evidence type="ECO:0000313" key="9">
    <source>
        <dbReference type="Proteomes" id="UP000231702"/>
    </source>
</evidence>
<dbReference type="EMBL" id="PGTD01000016">
    <property type="protein sequence ID" value="PJE28642.1"/>
    <property type="molecule type" value="Genomic_DNA"/>
</dbReference>
<evidence type="ECO:0000313" key="6">
    <source>
        <dbReference type="EMBL" id="PJE28642.1"/>
    </source>
</evidence>
<evidence type="ECO:0000259" key="5">
    <source>
        <dbReference type="Pfam" id="PF01103"/>
    </source>
</evidence>
<keyword evidence="2" id="KW-0812">Transmembrane</keyword>
<protein>
    <submittedName>
        <fullName evidence="7">Autotransporter secretion outer membrane protein TamA</fullName>
    </submittedName>
    <submittedName>
        <fullName evidence="6">Outer membrane protein assembly factor</fullName>
    </submittedName>
</protein>
<feature type="chain" id="PRO_5013284212" evidence="4">
    <location>
        <begin position="41"/>
        <end position="610"/>
    </location>
</feature>
<dbReference type="Gene3D" id="2.40.160.50">
    <property type="entry name" value="membrane protein fhac: a member of the omp85/tpsb transporter family"/>
    <property type="match status" value="1"/>
</dbReference>